<keyword evidence="2" id="KW-1185">Reference proteome</keyword>
<protein>
    <submittedName>
        <fullName evidence="1">Uncharacterized protein</fullName>
    </submittedName>
</protein>
<dbReference type="EMBL" id="BAABGA010000035">
    <property type="protein sequence ID" value="GAA4455492.1"/>
    <property type="molecule type" value="Genomic_DNA"/>
</dbReference>
<evidence type="ECO:0000313" key="1">
    <source>
        <dbReference type="EMBL" id="GAA4455492.1"/>
    </source>
</evidence>
<comment type="caution">
    <text evidence="1">The sequence shown here is derived from an EMBL/GenBank/DDBJ whole genome shotgun (WGS) entry which is preliminary data.</text>
</comment>
<name>A0ABP8MWU4_9BACT</name>
<sequence length="67" mass="7400">MNGNNQSSAIDRIISEINTHHPIERARMAAKIACRHRTDLSLTVMAEGNGCVEIEADMITKALSTYE</sequence>
<proteinExistence type="predicted"/>
<evidence type="ECO:0000313" key="2">
    <source>
        <dbReference type="Proteomes" id="UP001500840"/>
    </source>
</evidence>
<gene>
    <name evidence="1" type="ORF">GCM10023156_29600</name>
</gene>
<reference evidence="2" key="1">
    <citation type="journal article" date="2019" name="Int. J. Syst. Evol. Microbiol.">
        <title>The Global Catalogue of Microorganisms (GCM) 10K type strain sequencing project: providing services to taxonomists for standard genome sequencing and annotation.</title>
        <authorList>
            <consortium name="The Broad Institute Genomics Platform"/>
            <consortium name="The Broad Institute Genome Sequencing Center for Infectious Disease"/>
            <person name="Wu L."/>
            <person name="Ma J."/>
        </authorList>
    </citation>
    <scope>NUCLEOTIDE SEQUENCE [LARGE SCALE GENOMIC DNA]</scope>
    <source>
        <strain evidence="2">JCM 17759</strain>
    </source>
</reference>
<accession>A0ABP8MWU4</accession>
<organism evidence="1 2">
    <name type="scientific">Novipirellula rosea</name>
    <dbReference type="NCBI Taxonomy" id="1031540"/>
    <lineage>
        <taxon>Bacteria</taxon>
        <taxon>Pseudomonadati</taxon>
        <taxon>Planctomycetota</taxon>
        <taxon>Planctomycetia</taxon>
        <taxon>Pirellulales</taxon>
        <taxon>Pirellulaceae</taxon>
        <taxon>Novipirellula</taxon>
    </lineage>
</organism>
<dbReference type="Proteomes" id="UP001500840">
    <property type="component" value="Unassembled WGS sequence"/>
</dbReference>